<evidence type="ECO:0000313" key="3">
    <source>
        <dbReference type="Proteomes" id="UP000250434"/>
    </source>
</evidence>
<evidence type="ECO:0000259" key="1">
    <source>
        <dbReference type="PROSITE" id="PS51201"/>
    </source>
</evidence>
<dbReference type="PANTHER" id="PTHR43833">
    <property type="entry name" value="POTASSIUM CHANNEL PROTEIN 2-RELATED-RELATED"/>
    <property type="match status" value="1"/>
</dbReference>
<gene>
    <name evidence="2" type="ORF">A4R43_01905</name>
</gene>
<dbReference type="PANTHER" id="PTHR43833:SF9">
    <property type="entry name" value="POTASSIUM CHANNEL PROTEIN YUGO-RELATED"/>
    <property type="match status" value="1"/>
</dbReference>
<sequence length="208" mass="21318">MDQLAPIIAVLGYGRTGASAVAALTAEAADRPGPLVVLERRADRLAAAAAAGVRAVAAEASDAAVLRRSGIPRAAAVVITCMNDATALELTGLIRHLTAAAKLVVAARAPGQVAVLRRAGADLAVVATRAAGELVAPAATGLDLARATRLLLSGDERERRPGPDEVGVPVQRCGPTVVAVRRAGVRHWWNDPAASTVRADDVLISWVE</sequence>
<keyword evidence="3" id="KW-1185">Reference proteome</keyword>
<reference evidence="2 3" key="1">
    <citation type="submission" date="2016-04" db="EMBL/GenBank/DDBJ databases">
        <title>Complete genome sequence and analysis of deep-sea sediment isolate, Amycolatopsis sp. WP1.</title>
        <authorList>
            <person name="Wang H."/>
            <person name="Chen S."/>
            <person name="Wu Q."/>
        </authorList>
    </citation>
    <scope>NUCLEOTIDE SEQUENCE [LARGE SCALE GENOMIC DNA]</scope>
    <source>
        <strain evidence="2 3">WP1</strain>
    </source>
</reference>
<proteinExistence type="predicted"/>
<dbReference type="AlphaFoldDB" id="A0A344L056"/>
<dbReference type="InterPro" id="IPR050721">
    <property type="entry name" value="Trk_Ktr_HKT_K-transport"/>
</dbReference>
<evidence type="ECO:0000313" key="2">
    <source>
        <dbReference type="EMBL" id="AXB41430.1"/>
    </source>
</evidence>
<dbReference type="InterPro" id="IPR036291">
    <property type="entry name" value="NAD(P)-bd_dom_sf"/>
</dbReference>
<dbReference type="Gene3D" id="3.40.50.720">
    <property type="entry name" value="NAD(P)-binding Rossmann-like Domain"/>
    <property type="match status" value="1"/>
</dbReference>
<feature type="domain" description="RCK N-terminal" evidence="1">
    <location>
        <begin position="5"/>
        <end position="126"/>
    </location>
</feature>
<accession>A0A344L056</accession>
<dbReference type="SUPFAM" id="SSF51735">
    <property type="entry name" value="NAD(P)-binding Rossmann-fold domains"/>
    <property type="match status" value="1"/>
</dbReference>
<organism evidence="2 3">
    <name type="scientific">Amycolatopsis albispora</name>
    <dbReference type="NCBI Taxonomy" id="1804986"/>
    <lineage>
        <taxon>Bacteria</taxon>
        <taxon>Bacillati</taxon>
        <taxon>Actinomycetota</taxon>
        <taxon>Actinomycetes</taxon>
        <taxon>Pseudonocardiales</taxon>
        <taxon>Pseudonocardiaceae</taxon>
        <taxon>Amycolatopsis</taxon>
    </lineage>
</organism>
<dbReference type="Proteomes" id="UP000250434">
    <property type="component" value="Chromosome"/>
</dbReference>
<dbReference type="KEGG" id="aab:A4R43_01905"/>
<dbReference type="Pfam" id="PF02254">
    <property type="entry name" value="TrkA_N"/>
    <property type="match status" value="1"/>
</dbReference>
<dbReference type="GO" id="GO:0006813">
    <property type="term" value="P:potassium ion transport"/>
    <property type="evidence" value="ECO:0007669"/>
    <property type="project" value="InterPro"/>
</dbReference>
<dbReference type="EMBL" id="CP015163">
    <property type="protein sequence ID" value="AXB41430.1"/>
    <property type="molecule type" value="Genomic_DNA"/>
</dbReference>
<dbReference type="RefSeq" id="WP_113690685.1">
    <property type="nucleotide sequence ID" value="NZ_CP015163.1"/>
</dbReference>
<dbReference type="OrthoDB" id="3680570at2"/>
<dbReference type="InterPro" id="IPR003148">
    <property type="entry name" value="RCK_N"/>
</dbReference>
<dbReference type="PROSITE" id="PS51201">
    <property type="entry name" value="RCK_N"/>
    <property type="match status" value="1"/>
</dbReference>
<name>A0A344L056_9PSEU</name>
<protein>
    <recommendedName>
        <fullName evidence="1">RCK N-terminal domain-containing protein</fullName>
    </recommendedName>
</protein>